<comment type="subcellular location">
    <subcellularLocation>
        <location evidence="1">Cell surface</location>
    </subcellularLocation>
</comment>
<dbReference type="RefSeq" id="WP_061521958.1">
    <property type="nucleotide sequence ID" value="NZ_JAJJBV010000019.1"/>
</dbReference>
<proteinExistence type="predicted"/>
<dbReference type="NCBIfam" id="NF040982">
    <property type="entry name" value="ComGD"/>
    <property type="match status" value="1"/>
</dbReference>
<protein>
    <submittedName>
        <fullName evidence="4">Competence protein ComG</fullName>
    </submittedName>
</protein>
<dbReference type="GO" id="GO:0030420">
    <property type="term" value="P:establishment of competence for transformation"/>
    <property type="evidence" value="ECO:0007669"/>
    <property type="project" value="UniProtKB-KW"/>
</dbReference>
<keyword evidence="3" id="KW-0812">Transmembrane</keyword>
<sequence length="145" mass="16178">MRSNRLTEGGFTLLESLIVLSLASVLLTVFFTAVPPVFTHLAVRQKADQLQKDIQLAQETAIAEHKRTRIAFLPEEHKYKLSIGGSIVERSFEKLEITLSTLPKQLEFNEKGHPNSGGKIYVKTAGVTYEITVYLGSGNVYAERK</sequence>
<reference evidence="5" key="1">
    <citation type="submission" date="2016-02" db="EMBL/GenBank/DDBJ databases">
        <authorList>
            <person name="Dunlap C."/>
        </authorList>
    </citation>
    <scope>NUCLEOTIDE SEQUENCE [LARGE SCALE GENOMIC DNA]</scope>
    <source>
        <strain evidence="5">NRRL B-41092</strain>
    </source>
</reference>
<dbReference type="Proteomes" id="UP000075430">
    <property type="component" value="Unassembled WGS sequence"/>
</dbReference>
<comment type="caution">
    <text evidence="4">The sequence shown here is derived from an EMBL/GenBank/DDBJ whole genome shotgun (WGS) entry which is preliminary data.</text>
</comment>
<dbReference type="PIRSF" id="PIRSF021292">
    <property type="entry name" value="Competence_ComGD"/>
    <property type="match status" value="1"/>
</dbReference>
<keyword evidence="2" id="KW-0178">Competence</keyword>
<evidence type="ECO:0000256" key="2">
    <source>
        <dbReference type="ARBA" id="ARBA00023287"/>
    </source>
</evidence>
<organism evidence="4 5">
    <name type="scientific">Bacillus nakamurai</name>
    <dbReference type="NCBI Taxonomy" id="1793963"/>
    <lineage>
        <taxon>Bacteria</taxon>
        <taxon>Bacillati</taxon>
        <taxon>Bacillota</taxon>
        <taxon>Bacilli</taxon>
        <taxon>Bacillales</taxon>
        <taxon>Bacillaceae</taxon>
        <taxon>Bacillus</taxon>
    </lineage>
</organism>
<gene>
    <name evidence="4" type="ORF">AXI58_17020</name>
</gene>
<dbReference type="AlphaFoldDB" id="A0A150F6W0"/>
<dbReference type="SUPFAM" id="SSF54523">
    <property type="entry name" value="Pili subunits"/>
    <property type="match status" value="1"/>
</dbReference>
<evidence type="ECO:0000256" key="1">
    <source>
        <dbReference type="ARBA" id="ARBA00004241"/>
    </source>
</evidence>
<evidence type="ECO:0000256" key="3">
    <source>
        <dbReference type="SAM" id="Phobius"/>
    </source>
</evidence>
<dbReference type="GO" id="GO:0009986">
    <property type="term" value="C:cell surface"/>
    <property type="evidence" value="ECO:0007669"/>
    <property type="project" value="UniProtKB-SubCell"/>
</dbReference>
<dbReference type="InterPro" id="IPR045584">
    <property type="entry name" value="Pilin-like"/>
</dbReference>
<dbReference type="InterPro" id="IPR016785">
    <property type="entry name" value="ComGD"/>
</dbReference>
<name>A0A150F6W0_9BACI</name>
<dbReference type="NCBIfam" id="TIGR02532">
    <property type="entry name" value="IV_pilin_GFxxxE"/>
    <property type="match status" value="1"/>
</dbReference>
<accession>A0A150F6W0</accession>
<feature type="transmembrane region" description="Helical" evidence="3">
    <location>
        <begin position="12"/>
        <end position="34"/>
    </location>
</feature>
<evidence type="ECO:0000313" key="5">
    <source>
        <dbReference type="Proteomes" id="UP000075430"/>
    </source>
</evidence>
<keyword evidence="3" id="KW-0472">Membrane</keyword>
<dbReference type="InterPro" id="IPR012902">
    <property type="entry name" value="N_methyl_site"/>
</dbReference>
<keyword evidence="5" id="KW-1185">Reference proteome</keyword>
<dbReference type="PROSITE" id="PS00409">
    <property type="entry name" value="PROKAR_NTER_METHYL"/>
    <property type="match status" value="1"/>
</dbReference>
<dbReference type="OrthoDB" id="1653576at2"/>
<evidence type="ECO:0000313" key="4">
    <source>
        <dbReference type="EMBL" id="KXZ18510.1"/>
    </source>
</evidence>
<keyword evidence="3" id="KW-1133">Transmembrane helix</keyword>
<dbReference type="EMBL" id="LSBA01000017">
    <property type="protein sequence ID" value="KXZ18510.1"/>
    <property type="molecule type" value="Genomic_DNA"/>
</dbReference>
<dbReference type="STRING" id="1793963.AXI58_17020"/>